<sequence length="148" mass="17813">MIDWIEKSWQLLFVGTISFIGGLASPIIVKIMDETLTKIFRIISEKIFKRIVSFLKKFKVWIKFKLKIIKYNLSNNHSFTDDEYYIYKKLKYKKTLTKKEKNILNYMESNDEISINIIVREINNKPITYDYLNYDMSVKCDENESFHI</sequence>
<evidence type="ECO:0000256" key="1">
    <source>
        <dbReference type="SAM" id="Phobius"/>
    </source>
</evidence>
<reference evidence="2 3" key="1">
    <citation type="submission" date="2016-05" db="EMBL/GenBank/DDBJ databases">
        <title>Microbial solvent formation.</title>
        <authorList>
            <person name="Poehlein A."/>
            <person name="Montoya Solano J.D."/>
            <person name="Flitsch S."/>
            <person name="Krabben P."/>
            <person name="Duerre P."/>
            <person name="Daniel R."/>
        </authorList>
    </citation>
    <scope>NUCLEOTIDE SEQUENCE [LARGE SCALE GENOMIC DNA]</scope>
    <source>
        <strain evidence="2 3">DSM 2619</strain>
    </source>
</reference>
<accession>A0A1S8T741</accession>
<dbReference type="RefSeq" id="WP_077849319.1">
    <property type="nucleotide sequence ID" value="NZ_LZZM01000212.1"/>
</dbReference>
<gene>
    <name evidence="2" type="ORF">CLPUN_43740</name>
</gene>
<keyword evidence="1" id="KW-1133">Transmembrane helix</keyword>
<keyword evidence="1" id="KW-0472">Membrane</keyword>
<protein>
    <submittedName>
        <fullName evidence="2">Uncharacterized protein</fullName>
    </submittedName>
</protein>
<organism evidence="2 3">
    <name type="scientific">Clostridium puniceum</name>
    <dbReference type="NCBI Taxonomy" id="29367"/>
    <lineage>
        <taxon>Bacteria</taxon>
        <taxon>Bacillati</taxon>
        <taxon>Bacillota</taxon>
        <taxon>Clostridia</taxon>
        <taxon>Eubacteriales</taxon>
        <taxon>Clostridiaceae</taxon>
        <taxon>Clostridium</taxon>
    </lineage>
</organism>
<keyword evidence="3" id="KW-1185">Reference proteome</keyword>
<name>A0A1S8T741_9CLOT</name>
<dbReference type="Proteomes" id="UP000190890">
    <property type="component" value="Unassembled WGS sequence"/>
</dbReference>
<dbReference type="AlphaFoldDB" id="A0A1S8T741"/>
<dbReference type="EMBL" id="LZZM01000212">
    <property type="protein sequence ID" value="OOM73620.1"/>
    <property type="molecule type" value="Genomic_DNA"/>
</dbReference>
<evidence type="ECO:0000313" key="3">
    <source>
        <dbReference type="Proteomes" id="UP000190890"/>
    </source>
</evidence>
<feature type="transmembrane region" description="Helical" evidence="1">
    <location>
        <begin position="12"/>
        <end position="32"/>
    </location>
</feature>
<proteinExistence type="predicted"/>
<evidence type="ECO:0000313" key="2">
    <source>
        <dbReference type="EMBL" id="OOM73620.1"/>
    </source>
</evidence>
<keyword evidence="1" id="KW-0812">Transmembrane</keyword>
<comment type="caution">
    <text evidence="2">The sequence shown here is derived from an EMBL/GenBank/DDBJ whole genome shotgun (WGS) entry which is preliminary data.</text>
</comment>